<sequence length="277" mass="31201">VSDPSTGLHFTMLRGGGDHHGMRIYSNRFEYYGLPGWVIISGAPTPIAGQWYHIKHEFRNNGAPAYKGLSEGTFKIYIDDIPYGAYSLKSPDVDVSFIKLGGDGVRLNYINHIDAVDYSWSEGYYEGRNENPLLDSALLNFTTTIDFNLDDVQSNDTIDAINLYYSHKTNVSADISFSLFNFNLSQWDVVNLSDNSAGFYDNYVALNSSYYNATNCVKVKYYGNSTAPFELYIEKLVIETNCINYTTSLQFDSSLPLEDIDLIYSLQTDIIQPVNIS</sequence>
<dbReference type="AlphaFoldDB" id="X1HI26"/>
<feature type="non-terminal residue" evidence="1">
    <location>
        <position position="1"/>
    </location>
</feature>
<dbReference type="EMBL" id="BARU01023745">
    <property type="protein sequence ID" value="GAH56715.1"/>
    <property type="molecule type" value="Genomic_DNA"/>
</dbReference>
<evidence type="ECO:0000313" key="1">
    <source>
        <dbReference type="EMBL" id="GAH56715.1"/>
    </source>
</evidence>
<accession>X1HI26</accession>
<name>X1HI26_9ZZZZ</name>
<reference evidence="1" key="1">
    <citation type="journal article" date="2014" name="Front. Microbiol.">
        <title>High frequency of phylogenetically diverse reductive dehalogenase-homologous genes in deep subseafloor sedimentary metagenomes.</title>
        <authorList>
            <person name="Kawai M."/>
            <person name="Futagami T."/>
            <person name="Toyoda A."/>
            <person name="Takaki Y."/>
            <person name="Nishi S."/>
            <person name="Hori S."/>
            <person name="Arai W."/>
            <person name="Tsubouchi T."/>
            <person name="Morono Y."/>
            <person name="Uchiyama I."/>
            <person name="Ito T."/>
            <person name="Fujiyama A."/>
            <person name="Inagaki F."/>
            <person name="Takami H."/>
        </authorList>
    </citation>
    <scope>NUCLEOTIDE SEQUENCE</scope>
    <source>
        <strain evidence="1">Expedition CK06-06</strain>
    </source>
</reference>
<feature type="non-terminal residue" evidence="1">
    <location>
        <position position="277"/>
    </location>
</feature>
<protein>
    <submittedName>
        <fullName evidence="1">Uncharacterized protein</fullName>
    </submittedName>
</protein>
<gene>
    <name evidence="1" type="ORF">S03H2_38504</name>
</gene>
<comment type="caution">
    <text evidence="1">The sequence shown here is derived from an EMBL/GenBank/DDBJ whole genome shotgun (WGS) entry which is preliminary data.</text>
</comment>
<proteinExistence type="predicted"/>
<organism evidence="1">
    <name type="scientific">marine sediment metagenome</name>
    <dbReference type="NCBI Taxonomy" id="412755"/>
    <lineage>
        <taxon>unclassified sequences</taxon>
        <taxon>metagenomes</taxon>
        <taxon>ecological metagenomes</taxon>
    </lineage>
</organism>